<proteinExistence type="predicted"/>
<dbReference type="AlphaFoldDB" id="A0A7T8KGF5"/>
<evidence type="ECO:0000256" key="1">
    <source>
        <dbReference type="SAM" id="SignalP"/>
    </source>
</evidence>
<name>A0A7T8KGF5_CALRO</name>
<organism evidence="2 3">
    <name type="scientific">Caligus rogercresseyi</name>
    <name type="common">Sea louse</name>
    <dbReference type="NCBI Taxonomy" id="217165"/>
    <lineage>
        <taxon>Eukaryota</taxon>
        <taxon>Metazoa</taxon>
        <taxon>Ecdysozoa</taxon>
        <taxon>Arthropoda</taxon>
        <taxon>Crustacea</taxon>
        <taxon>Multicrustacea</taxon>
        <taxon>Hexanauplia</taxon>
        <taxon>Copepoda</taxon>
        <taxon>Siphonostomatoida</taxon>
        <taxon>Caligidae</taxon>
        <taxon>Caligus</taxon>
    </lineage>
</organism>
<reference evidence="3" key="1">
    <citation type="submission" date="2021-01" db="EMBL/GenBank/DDBJ databases">
        <title>Caligus Genome Assembly.</title>
        <authorList>
            <person name="Gallardo-Escarate C."/>
        </authorList>
    </citation>
    <scope>NUCLEOTIDE SEQUENCE [LARGE SCALE GENOMIC DNA]</scope>
</reference>
<evidence type="ECO:0000313" key="3">
    <source>
        <dbReference type="Proteomes" id="UP000595437"/>
    </source>
</evidence>
<accession>A0A7T8KGF5</accession>
<gene>
    <name evidence="2" type="ORF">FKW44_008681</name>
</gene>
<evidence type="ECO:0000313" key="2">
    <source>
        <dbReference type="EMBL" id="QQP55479.1"/>
    </source>
</evidence>
<protein>
    <submittedName>
        <fullName evidence="2">Ubiquitin-conjugating enzyme E2 G2</fullName>
    </submittedName>
</protein>
<dbReference type="EMBL" id="CP045894">
    <property type="protein sequence ID" value="QQP55479.1"/>
    <property type="molecule type" value="Genomic_DNA"/>
</dbReference>
<dbReference type="Proteomes" id="UP000595437">
    <property type="component" value="Chromosome 5"/>
</dbReference>
<feature type="chain" id="PRO_5030521888" evidence="1">
    <location>
        <begin position="17"/>
        <end position="50"/>
    </location>
</feature>
<keyword evidence="3" id="KW-1185">Reference proteome</keyword>
<keyword evidence="1" id="KW-0732">Signal</keyword>
<sequence length="50" mass="5270">MGVMNFILGGLRVVLGEGEACNEDSVCEGCASGPSHRLPLQVVVLAQRTR</sequence>
<feature type="signal peptide" evidence="1">
    <location>
        <begin position="1"/>
        <end position="16"/>
    </location>
</feature>